<comment type="caution">
    <text evidence="2">The sequence shown here is derived from an EMBL/GenBank/DDBJ whole genome shotgun (WGS) entry which is preliminary data.</text>
</comment>
<dbReference type="SUPFAM" id="SSF51735">
    <property type="entry name" value="NAD(P)-binding Rossmann-fold domains"/>
    <property type="match status" value="1"/>
</dbReference>
<accession>A0A7D9DIG7</accession>
<feature type="domain" description="3-hydroxyacyl-CoA dehydrogenase NAD binding" evidence="1">
    <location>
        <begin position="7"/>
        <end position="87"/>
    </location>
</feature>
<dbReference type="GO" id="GO:0006631">
    <property type="term" value="P:fatty acid metabolic process"/>
    <property type="evidence" value="ECO:0007669"/>
    <property type="project" value="InterPro"/>
</dbReference>
<evidence type="ECO:0000259" key="1">
    <source>
        <dbReference type="Pfam" id="PF02737"/>
    </source>
</evidence>
<dbReference type="Proteomes" id="UP001152795">
    <property type="component" value="Unassembled WGS sequence"/>
</dbReference>
<dbReference type="OrthoDB" id="2021159at2759"/>
<evidence type="ECO:0000313" key="3">
    <source>
        <dbReference type="Proteomes" id="UP001152795"/>
    </source>
</evidence>
<dbReference type="PANTHER" id="PTHR48075:SF1">
    <property type="entry name" value="LAMBDA-CRYSTALLIN HOMOLOG"/>
    <property type="match status" value="1"/>
</dbReference>
<evidence type="ECO:0000313" key="2">
    <source>
        <dbReference type="EMBL" id="CAB3986611.1"/>
    </source>
</evidence>
<dbReference type="Pfam" id="PF02737">
    <property type="entry name" value="3HCDH_N"/>
    <property type="match status" value="1"/>
</dbReference>
<protein>
    <submittedName>
        <fullName evidence="2">Lambda-crystallin homolog</fullName>
    </submittedName>
</protein>
<gene>
    <name evidence="2" type="ORF">PACLA_8A056346</name>
</gene>
<dbReference type="Gene3D" id="3.40.50.720">
    <property type="entry name" value="NAD(P)-binding Rossmann-like Domain"/>
    <property type="match status" value="1"/>
</dbReference>
<dbReference type="GO" id="GO:0070403">
    <property type="term" value="F:NAD+ binding"/>
    <property type="evidence" value="ECO:0007669"/>
    <property type="project" value="InterPro"/>
</dbReference>
<name>A0A7D9DIG7_PARCT</name>
<proteinExistence type="predicted"/>
<keyword evidence="3" id="KW-1185">Reference proteome</keyword>
<dbReference type="PANTHER" id="PTHR48075">
    <property type="entry name" value="3-HYDROXYACYL-COA DEHYDROGENASE FAMILY PROTEIN"/>
    <property type="match status" value="1"/>
</dbReference>
<reference evidence="2" key="1">
    <citation type="submission" date="2020-04" db="EMBL/GenBank/DDBJ databases">
        <authorList>
            <person name="Alioto T."/>
            <person name="Alioto T."/>
            <person name="Gomez Garrido J."/>
        </authorList>
    </citation>
    <scope>NUCLEOTIDE SEQUENCE</scope>
    <source>
        <strain evidence="2">A484AB</strain>
    </source>
</reference>
<organism evidence="2 3">
    <name type="scientific">Paramuricea clavata</name>
    <name type="common">Red gorgonian</name>
    <name type="synonym">Violescent sea-whip</name>
    <dbReference type="NCBI Taxonomy" id="317549"/>
    <lineage>
        <taxon>Eukaryota</taxon>
        <taxon>Metazoa</taxon>
        <taxon>Cnidaria</taxon>
        <taxon>Anthozoa</taxon>
        <taxon>Octocorallia</taxon>
        <taxon>Malacalcyonacea</taxon>
        <taxon>Plexauridae</taxon>
        <taxon>Paramuricea</taxon>
    </lineage>
</organism>
<dbReference type="GO" id="GO:0050104">
    <property type="term" value="F:L-gulonate 3-dehydrogenase activity"/>
    <property type="evidence" value="ECO:0007669"/>
    <property type="project" value="TreeGrafter"/>
</dbReference>
<dbReference type="EMBL" id="CACRXK020001042">
    <property type="protein sequence ID" value="CAB3986611.1"/>
    <property type="molecule type" value="Genomic_DNA"/>
</dbReference>
<dbReference type="InterPro" id="IPR006176">
    <property type="entry name" value="3-OHacyl-CoA_DH_NAD-bd"/>
</dbReference>
<dbReference type="InterPro" id="IPR036291">
    <property type="entry name" value="NAD(P)-bd_dom_sf"/>
</dbReference>
<sequence>MASEKGKVAIIGSGLIGKSWSVLFCRAGYEVYLYDIDEKQVSNALSGILESLQELEGKGLLKNSKITSAQEAHKLVHGCSDIAEAIEGAIYIQVCKINMSILMFNIDQTALFAKHARDV</sequence>
<dbReference type="AlphaFoldDB" id="A0A7D9DIG7"/>